<organism evidence="2 3">
    <name type="scientific">Gossypium barbadense</name>
    <name type="common">Sea Island cotton</name>
    <name type="synonym">Hibiscus barbadensis</name>
    <dbReference type="NCBI Taxonomy" id="3634"/>
    <lineage>
        <taxon>Eukaryota</taxon>
        <taxon>Viridiplantae</taxon>
        <taxon>Streptophyta</taxon>
        <taxon>Embryophyta</taxon>
        <taxon>Tracheophyta</taxon>
        <taxon>Spermatophyta</taxon>
        <taxon>Magnoliopsida</taxon>
        <taxon>eudicotyledons</taxon>
        <taxon>Gunneridae</taxon>
        <taxon>Pentapetalae</taxon>
        <taxon>rosids</taxon>
        <taxon>malvids</taxon>
        <taxon>Malvales</taxon>
        <taxon>Malvaceae</taxon>
        <taxon>Malvoideae</taxon>
        <taxon>Gossypium</taxon>
    </lineage>
</organism>
<gene>
    <name evidence="2" type="ORF">GOBAR_AA12638</name>
</gene>
<dbReference type="EMBL" id="KZ664075">
    <property type="protein sequence ID" value="PPS08004.1"/>
    <property type="molecule type" value="Genomic_DNA"/>
</dbReference>
<sequence length="233" mass="26130">MDAYQQPEERKVKEEIREGSSILSSPVSTPSTSPSHEFSFTVSLHSSSNYKTKTPSSIAVDLSPADDLFFHGHLLPLHLLSHFPVSPRSSTNSLDGFNVPPQDLPRRQRGVREKEDKEKHGKKKMRLDLSNALKRYMRMIRPLLFFTGKREKKLHHHTQAYSFSGNLSLRNKKSELRGRKRDYYSAPASMRTSPTNSGLLVATTGSTSDSTMEELQAAIQSAIAHCKNSFKGG</sequence>
<name>A0A2P5XXE2_GOSBA</name>
<feature type="compositionally biased region" description="Basic and acidic residues" evidence="1">
    <location>
        <begin position="104"/>
        <end position="119"/>
    </location>
</feature>
<feature type="region of interest" description="Disordered" evidence="1">
    <location>
        <begin position="1"/>
        <end position="38"/>
    </location>
</feature>
<dbReference type="GO" id="GO:0019210">
    <property type="term" value="F:kinase inhibitor activity"/>
    <property type="evidence" value="ECO:0007669"/>
    <property type="project" value="InterPro"/>
</dbReference>
<feature type="compositionally biased region" description="Basic and acidic residues" evidence="1">
    <location>
        <begin position="7"/>
        <end position="18"/>
    </location>
</feature>
<dbReference type="InterPro" id="IPR039620">
    <property type="entry name" value="BKI1/MAKR1/3/4"/>
</dbReference>
<evidence type="ECO:0000313" key="3">
    <source>
        <dbReference type="Proteomes" id="UP000239757"/>
    </source>
</evidence>
<dbReference type="Proteomes" id="UP000239757">
    <property type="component" value="Unassembled WGS sequence"/>
</dbReference>
<reference evidence="2 3" key="1">
    <citation type="submission" date="2015-01" db="EMBL/GenBank/DDBJ databases">
        <title>Genome of allotetraploid Gossypium barbadense reveals genomic plasticity and fiber elongation in cotton evolution.</title>
        <authorList>
            <person name="Chen X."/>
            <person name="Liu X."/>
            <person name="Zhao B."/>
            <person name="Zheng H."/>
            <person name="Hu Y."/>
            <person name="Lu G."/>
            <person name="Yang C."/>
            <person name="Chen J."/>
            <person name="Shan C."/>
            <person name="Zhang L."/>
            <person name="Zhou Y."/>
            <person name="Wang L."/>
            <person name="Guo W."/>
            <person name="Bai Y."/>
            <person name="Ruan J."/>
            <person name="Shangguan X."/>
            <person name="Mao Y."/>
            <person name="Jiang J."/>
            <person name="Zhu Y."/>
            <person name="Lei J."/>
            <person name="Kang H."/>
            <person name="Chen S."/>
            <person name="He X."/>
            <person name="Wang R."/>
            <person name="Wang Y."/>
            <person name="Chen J."/>
            <person name="Wang L."/>
            <person name="Yu S."/>
            <person name="Wang B."/>
            <person name="Wei J."/>
            <person name="Song S."/>
            <person name="Lu X."/>
            <person name="Gao Z."/>
            <person name="Gu W."/>
            <person name="Deng X."/>
            <person name="Ma D."/>
            <person name="Wang S."/>
            <person name="Liang W."/>
            <person name="Fang L."/>
            <person name="Cai C."/>
            <person name="Zhu X."/>
            <person name="Zhou B."/>
            <person name="Zhang Y."/>
            <person name="Chen Z."/>
            <person name="Xu S."/>
            <person name="Zhu R."/>
            <person name="Wang S."/>
            <person name="Zhang T."/>
            <person name="Zhao G."/>
        </authorList>
    </citation>
    <scope>NUCLEOTIDE SEQUENCE [LARGE SCALE GENOMIC DNA]</scope>
    <source>
        <strain evidence="3">cv. Xinhai21</strain>
        <tissue evidence="2">Leaf</tissue>
    </source>
</reference>
<feature type="compositionally biased region" description="Basic and acidic residues" evidence="1">
    <location>
        <begin position="172"/>
        <end position="183"/>
    </location>
</feature>
<evidence type="ECO:0000256" key="1">
    <source>
        <dbReference type="SAM" id="MobiDB-lite"/>
    </source>
</evidence>
<feature type="region of interest" description="Disordered" evidence="1">
    <location>
        <begin position="90"/>
        <end position="124"/>
    </location>
</feature>
<dbReference type="PANTHER" id="PTHR33312:SF19">
    <property type="entry name" value="BRI1 KINASE INHIBITOR 1"/>
    <property type="match status" value="1"/>
</dbReference>
<proteinExistence type="predicted"/>
<evidence type="ECO:0008006" key="4">
    <source>
        <dbReference type="Google" id="ProtNLM"/>
    </source>
</evidence>
<feature type="compositionally biased region" description="Polar residues" evidence="1">
    <location>
        <begin position="190"/>
        <end position="205"/>
    </location>
</feature>
<evidence type="ECO:0000313" key="2">
    <source>
        <dbReference type="EMBL" id="PPS08004.1"/>
    </source>
</evidence>
<feature type="region of interest" description="Disordered" evidence="1">
    <location>
        <begin position="172"/>
        <end position="205"/>
    </location>
</feature>
<dbReference type="AlphaFoldDB" id="A0A2P5XXE2"/>
<dbReference type="GO" id="GO:0005886">
    <property type="term" value="C:plasma membrane"/>
    <property type="evidence" value="ECO:0007669"/>
    <property type="project" value="InterPro"/>
</dbReference>
<feature type="compositionally biased region" description="Low complexity" evidence="1">
    <location>
        <begin position="20"/>
        <end position="35"/>
    </location>
</feature>
<dbReference type="PANTHER" id="PTHR33312">
    <property type="entry name" value="MEMBRANE-ASSOCIATED KINASE REGULATOR 4-RELATED"/>
    <property type="match status" value="1"/>
</dbReference>
<dbReference type="OrthoDB" id="1709800at2759"/>
<protein>
    <recommendedName>
        <fullName evidence="4">BRI1 kinase inhibitor 1</fullName>
    </recommendedName>
</protein>
<accession>A0A2P5XXE2</accession>